<dbReference type="GO" id="GO:0046677">
    <property type="term" value="P:response to antibiotic"/>
    <property type="evidence" value="ECO:0007669"/>
    <property type="project" value="UniProtKB-KW"/>
</dbReference>
<protein>
    <submittedName>
        <fullName evidence="11">ABC-2 type transport system ATP-binding protein</fullName>
    </submittedName>
</protein>
<evidence type="ECO:0000256" key="6">
    <source>
        <dbReference type="ARBA" id="ARBA00022967"/>
    </source>
</evidence>
<evidence type="ECO:0000256" key="5">
    <source>
        <dbReference type="ARBA" id="ARBA00022840"/>
    </source>
</evidence>
<evidence type="ECO:0000256" key="8">
    <source>
        <dbReference type="ARBA" id="ARBA00023251"/>
    </source>
</evidence>
<evidence type="ECO:0000256" key="4">
    <source>
        <dbReference type="ARBA" id="ARBA00022741"/>
    </source>
</evidence>
<evidence type="ECO:0000313" key="11">
    <source>
        <dbReference type="EMBL" id="SBT46669.1"/>
    </source>
</evidence>
<dbReference type="Pfam" id="PF00005">
    <property type="entry name" value="ABC_tran"/>
    <property type="match status" value="1"/>
</dbReference>
<evidence type="ECO:0000256" key="2">
    <source>
        <dbReference type="ARBA" id="ARBA00022448"/>
    </source>
</evidence>
<accession>A0A1A8ZS67</accession>
<dbReference type="PANTHER" id="PTHR42711">
    <property type="entry name" value="ABC TRANSPORTER ATP-BINDING PROTEIN"/>
    <property type="match status" value="1"/>
</dbReference>
<keyword evidence="8" id="KW-0046">Antibiotic resistance</keyword>
<dbReference type="SMART" id="SM00382">
    <property type="entry name" value="AAA"/>
    <property type="match status" value="1"/>
</dbReference>
<dbReference type="Gene3D" id="3.40.50.300">
    <property type="entry name" value="P-loop containing nucleotide triphosphate hydrolases"/>
    <property type="match status" value="1"/>
</dbReference>
<feature type="domain" description="ABC transporter" evidence="10">
    <location>
        <begin position="39"/>
        <end position="264"/>
    </location>
</feature>
<evidence type="ECO:0000256" key="1">
    <source>
        <dbReference type="ARBA" id="ARBA00004202"/>
    </source>
</evidence>
<reference evidence="12" key="1">
    <citation type="submission" date="2016-06" db="EMBL/GenBank/DDBJ databases">
        <authorList>
            <person name="Varghese N."/>
            <person name="Submissions Spin"/>
        </authorList>
    </citation>
    <scope>NUCLEOTIDE SEQUENCE [LARGE SCALE GENOMIC DNA]</scope>
    <source>
        <strain evidence="12">DSM 44815</strain>
    </source>
</reference>
<dbReference type="InterPro" id="IPR003593">
    <property type="entry name" value="AAA+_ATPase"/>
</dbReference>
<evidence type="ECO:0000256" key="7">
    <source>
        <dbReference type="ARBA" id="ARBA00023136"/>
    </source>
</evidence>
<dbReference type="Proteomes" id="UP000199385">
    <property type="component" value="Chromosome I"/>
</dbReference>
<dbReference type="SUPFAM" id="SSF52540">
    <property type="entry name" value="P-loop containing nucleoside triphosphate hydrolases"/>
    <property type="match status" value="1"/>
</dbReference>
<keyword evidence="6" id="KW-1278">Translocase</keyword>
<dbReference type="STRING" id="261654.GA0070611_3459"/>
<keyword evidence="4" id="KW-0547">Nucleotide-binding</keyword>
<dbReference type="AlphaFoldDB" id="A0A1A8ZS67"/>
<dbReference type="PANTHER" id="PTHR42711:SF17">
    <property type="entry name" value="ABC TRANSPORTER ATP-BINDING PROTEIN"/>
    <property type="match status" value="1"/>
</dbReference>
<keyword evidence="5 11" id="KW-0067">ATP-binding</keyword>
<dbReference type="GO" id="GO:0005886">
    <property type="term" value="C:plasma membrane"/>
    <property type="evidence" value="ECO:0007669"/>
    <property type="project" value="UniProtKB-SubCell"/>
</dbReference>
<evidence type="ECO:0000313" key="12">
    <source>
        <dbReference type="Proteomes" id="UP000199385"/>
    </source>
</evidence>
<name>A0A1A8ZS67_9ACTN</name>
<dbReference type="InterPro" id="IPR027417">
    <property type="entry name" value="P-loop_NTPase"/>
</dbReference>
<evidence type="ECO:0000259" key="10">
    <source>
        <dbReference type="PROSITE" id="PS50893"/>
    </source>
</evidence>
<dbReference type="InterPro" id="IPR017871">
    <property type="entry name" value="ABC_transporter-like_CS"/>
</dbReference>
<evidence type="ECO:0000256" key="9">
    <source>
        <dbReference type="SAM" id="MobiDB-lite"/>
    </source>
</evidence>
<feature type="compositionally biased region" description="Basic and acidic residues" evidence="9">
    <location>
        <begin position="1"/>
        <end position="13"/>
    </location>
</feature>
<gene>
    <name evidence="11" type="ORF">GA0070611_3459</name>
</gene>
<organism evidence="11 12">
    <name type="scientific">Micromonospora auratinigra</name>
    <dbReference type="NCBI Taxonomy" id="261654"/>
    <lineage>
        <taxon>Bacteria</taxon>
        <taxon>Bacillati</taxon>
        <taxon>Actinomycetota</taxon>
        <taxon>Actinomycetes</taxon>
        <taxon>Micromonosporales</taxon>
        <taxon>Micromonosporaceae</taxon>
        <taxon>Micromonospora</taxon>
    </lineage>
</organism>
<dbReference type="GO" id="GO:0016887">
    <property type="term" value="F:ATP hydrolysis activity"/>
    <property type="evidence" value="ECO:0007669"/>
    <property type="project" value="InterPro"/>
</dbReference>
<dbReference type="InterPro" id="IPR003439">
    <property type="entry name" value="ABC_transporter-like_ATP-bd"/>
</dbReference>
<dbReference type="PROSITE" id="PS50893">
    <property type="entry name" value="ABC_TRANSPORTER_2"/>
    <property type="match status" value="1"/>
</dbReference>
<feature type="region of interest" description="Disordered" evidence="9">
    <location>
        <begin position="1"/>
        <end position="26"/>
    </location>
</feature>
<keyword evidence="3" id="KW-1003">Cell membrane</keyword>
<dbReference type="GO" id="GO:0005524">
    <property type="term" value="F:ATP binding"/>
    <property type="evidence" value="ECO:0007669"/>
    <property type="project" value="UniProtKB-KW"/>
</dbReference>
<evidence type="ECO:0000256" key="3">
    <source>
        <dbReference type="ARBA" id="ARBA00022475"/>
    </source>
</evidence>
<dbReference type="EMBL" id="LT594323">
    <property type="protein sequence ID" value="SBT46669.1"/>
    <property type="molecule type" value="Genomic_DNA"/>
</dbReference>
<keyword evidence="7" id="KW-0472">Membrane</keyword>
<dbReference type="PATRIC" id="fig|261654.4.peg.3516"/>
<dbReference type="CDD" id="cd03230">
    <property type="entry name" value="ABC_DR_subfamily_A"/>
    <property type="match status" value="1"/>
</dbReference>
<proteinExistence type="predicted"/>
<keyword evidence="2" id="KW-0813">Transport</keyword>
<keyword evidence="12" id="KW-1185">Reference proteome</keyword>
<dbReference type="FunFam" id="3.40.50.300:FF:000589">
    <property type="entry name" value="ABC transporter, ATP-binding subunit"/>
    <property type="match status" value="1"/>
</dbReference>
<dbReference type="PROSITE" id="PS00211">
    <property type="entry name" value="ABC_TRANSPORTER_1"/>
    <property type="match status" value="1"/>
</dbReference>
<dbReference type="InterPro" id="IPR050763">
    <property type="entry name" value="ABC_transporter_ATP-binding"/>
</dbReference>
<sequence>MERTDGHERRDMADTTTPPGRRPARAGRTLDVMDDELAISVRGLRKAYGDNVAVAGVDLDVHRGEVFALLGPNGAGKTTTVEILEGYRHRDAGEVRVLGTDPARPDPLWRSRVGIVLQGTGEFDELTVAEVVRHFSGFYPDADDPDKVVERVGLGGKAKARTHTLSGGQKRRLDVALGIIGRPELLFLDEPTTGFDPEARREFWELIRDLAAAGTTIVLTTHYLDEAESLADRVGVIAAGRVIEVAPPNRLGNRQEGLVTVSWRTPDGGTRTTETATPTALVADLAARFGGEVPGLTVTRPTLEDVYLRMIGHS</sequence>
<comment type="subcellular location">
    <subcellularLocation>
        <location evidence="1">Cell membrane</location>
        <topology evidence="1">Peripheral membrane protein</topology>
    </subcellularLocation>
</comment>